<evidence type="ECO:0000259" key="2">
    <source>
        <dbReference type="Pfam" id="PF07603"/>
    </source>
</evidence>
<dbReference type="InterPro" id="IPR011460">
    <property type="entry name" value="Lcl_C"/>
</dbReference>
<keyword evidence="4" id="KW-1185">Reference proteome</keyword>
<dbReference type="EMBL" id="JBHUMV010000009">
    <property type="protein sequence ID" value="MFD2756104.1"/>
    <property type="molecule type" value="Genomic_DNA"/>
</dbReference>
<sequence>MPVTSLASSLPRPFRQAAVLLALASLQAMPVCASPAADTQEPAAAATSQAETAPPAFQLSQDGRFVLDMRARLAWPRCVEGMQWDGQHCQGLPDLLTYKQAQARAQEQSRTGDVRWRMPRVNEMRRLIDRSVRPQGLHPVLFPDAPRGWHWTGSAAVNARPSNPYNYSQISGQSPISQLAAQQAWAINLDTLETAPDMGRGNQLMVRLVRPMQDADLPRP</sequence>
<name>A0ABW5URV9_9BURK</name>
<feature type="signal peptide" evidence="1">
    <location>
        <begin position="1"/>
        <end position="33"/>
    </location>
</feature>
<gene>
    <name evidence="3" type="ORF">ACFSW6_18700</name>
</gene>
<proteinExistence type="predicted"/>
<feature type="chain" id="PRO_5046519721" evidence="1">
    <location>
        <begin position="34"/>
        <end position="220"/>
    </location>
</feature>
<dbReference type="Proteomes" id="UP001597463">
    <property type="component" value="Unassembled WGS sequence"/>
</dbReference>
<dbReference type="Pfam" id="PF07603">
    <property type="entry name" value="Lcl_C"/>
    <property type="match status" value="1"/>
</dbReference>
<comment type="caution">
    <text evidence="3">The sequence shown here is derived from an EMBL/GenBank/DDBJ whole genome shotgun (WGS) entry which is preliminary data.</text>
</comment>
<protein>
    <submittedName>
        <fullName evidence="3">DUF1566 domain-containing protein</fullName>
    </submittedName>
</protein>
<reference evidence="4" key="1">
    <citation type="journal article" date="2019" name="Int. J. Syst. Evol. Microbiol.">
        <title>The Global Catalogue of Microorganisms (GCM) 10K type strain sequencing project: providing services to taxonomists for standard genome sequencing and annotation.</title>
        <authorList>
            <consortium name="The Broad Institute Genomics Platform"/>
            <consortium name="The Broad Institute Genome Sequencing Center for Infectious Disease"/>
            <person name="Wu L."/>
            <person name="Ma J."/>
        </authorList>
    </citation>
    <scope>NUCLEOTIDE SEQUENCE [LARGE SCALE GENOMIC DNA]</scope>
    <source>
        <strain evidence="4">TISTR 1906</strain>
    </source>
</reference>
<evidence type="ECO:0000313" key="3">
    <source>
        <dbReference type="EMBL" id="MFD2756104.1"/>
    </source>
</evidence>
<evidence type="ECO:0000313" key="4">
    <source>
        <dbReference type="Proteomes" id="UP001597463"/>
    </source>
</evidence>
<accession>A0ABW5URV9</accession>
<organism evidence="3 4">
    <name type="scientific">Comamonas terrae</name>
    <dbReference type="NCBI Taxonomy" id="673548"/>
    <lineage>
        <taxon>Bacteria</taxon>
        <taxon>Pseudomonadati</taxon>
        <taxon>Pseudomonadota</taxon>
        <taxon>Betaproteobacteria</taxon>
        <taxon>Burkholderiales</taxon>
        <taxon>Comamonadaceae</taxon>
        <taxon>Comamonas</taxon>
    </lineage>
</organism>
<evidence type="ECO:0000256" key="1">
    <source>
        <dbReference type="SAM" id="SignalP"/>
    </source>
</evidence>
<feature type="domain" description="Lcl C-terminal" evidence="2">
    <location>
        <begin position="66"/>
        <end position="210"/>
    </location>
</feature>
<keyword evidence="1" id="KW-0732">Signal</keyword>
<dbReference type="RefSeq" id="WP_157082012.1">
    <property type="nucleotide sequence ID" value="NZ_BCNT01000009.1"/>
</dbReference>